<gene>
    <name evidence="14" type="ORF">C7402_13213</name>
</gene>
<keyword evidence="8" id="KW-0378">Hydrolase</keyword>
<evidence type="ECO:0000256" key="5">
    <source>
        <dbReference type="ARBA" id="ARBA00013958"/>
    </source>
</evidence>
<dbReference type="Pfam" id="PF17820">
    <property type="entry name" value="PDZ_6"/>
    <property type="match status" value="1"/>
</dbReference>
<dbReference type="Pfam" id="PF13365">
    <property type="entry name" value="Trypsin_2"/>
    <property type="match status" value="1"/>
</dbReference>
<proteinExistence type="inferred from homology"/>
<comment type="caution">
    <text evidence="14">The sequence shown here is derived from an EMBL/GenBank/DDBJ whole genome shotgun (WGS) entry which is preliminary data.</text>
</comment>
<evidence type="ECO:0000313" key="14">
    <source>
        <dbReference type="EMBL" id="PVX70940.1"/>
    </source>
</evidence>
<dbReference type="PANTHER" id="PTHR22939:SF130">
    <property type="entry name" value="PERIPLASMIC SERINE ENDOPROTEASE DEGP-LIKE-RELATED"/>
    <property type="match status" value="1"/>
</dbReference>
<dbReference type="Proteomes" id="UP000245712">
    <property type="component" value="Unassembled WGS sequence"/>
</dbReference>
<comment type="subcellular location">
    <subcellularLocation>
        <location evidence="2">Periplasm</location>
    </subcellularLocation>
</comment>
<reference evidence="14 15" key="1">
    <citation type="submission" date="2018-05" db="EMBL/GenBank/DDBJ databases">
        <title>Genomic Encyclopedia of Type Strains, Phase IV (KMG-V): Genome sequencing to study the core and pangenomes of soil and plant-associated prokaryotes.</title>
        <authorList>
            <person name="Whitman W."/>
        </authorList>
    </citation>
    <scope>NUCLEOTIDE SEQUENCE [LARGE SCALE GENOMIC DNA]</scope>
    <source>
        <strain evidence="14 15">SCZa-39</strain>
    </source>
</reference>
<dbReference type="SMART" id="SM00228">
    <property type="entry name" value="PDZ"/>
    <property type="match status" value="2"/>
</dbReference>
<dbReference type="InterPro" id="IPR001940">
    <property type="entry name" value="Peptidase_S1C"/>
</dbReference>
<keyword evidence="7" id="KW-0574">Periplasm</keyword>
<evidence type="ECO:0000256" key="11">
    <source>
        <dbReference type="ARBA" id="ARBA00032850"/>
    </source>
</evidence>
<evidence type="ECO:0000256" key="12">
    <source>
        <dbReference type="SAM" id="MobiDB-lite"/>
    </source>
</evidence>
<keyword evidence="10" id="KW-0346">Stress response</keyword>
<dbReference type="InterPro" id="IPR041489">
    <property type="entry name" value="PDZ_6"/>
</dbReference>
<comment type="similarity">
    <text evidence="3">Belongs to the peptidase S1C family.</text>
</comment>
<dbReference type="SUPFAM" id="SSF50494">
    <property type="entry name" value="Trypsin-like serine proteases"/>
    <property type="match status" value="1"/>
</dbReference>
<dbReference type="GO" id="GO:0008233">
    <property type="term" value="F:peptidase activity"/>
    <property type="evidence" value="ECO:0007669"/>
    <property type="project" value="UniProtKB-KW"/>
</dbReference>
<dbReference type="InterPro" id="IPR009003">
    <property type="entry name" value="Peptidase_S1_PA"/>
</dbReference>
<evidence type="ECO:0000256" key="8">
    <source>
        <dbReference type="ARBA" id="ARBA00022801"/>
    </source>
</evidence>
<evidence type="ECO:0000256" key="3">
    <source>
        <dbReference type="ARBA" id="ARBA00010541"/>
    </source>
</evidence>
<evidence type="ECO:0000256" key="4">
    <source>
        <dbReference type="ARBA" id="ARBA00013035"/>
    </source>
</evidence>
<evidence type="ECO:0000259" key="13">
    <source>
        <dbReference type="PROSITE" id="PS50106"/>
    </source>
</evidence>
<keyword evidence="6 14" id="KW-0645">Protease</keyword>
<dbReference type="EMBL" id="QEOB01000032">
    <property type="protein sequence ID" value="PVX70940.1"/>
    <property type="molecule type" value="Genomic_DNA"/>
</dbReference>
<dbReference type="InterPro" id="IPR036034">
    <property type="entry name" value="PDZ_sf"/>
</dbReference>
<dbReference type="PRINTS" id="PR00834">
    <property type="entry name" value="PROTEASES2C"/>
</dbReference>
<organism evidence="14 15">
    <name type="scientific">Paraburkholderia unamae</name>
    <dbReference type="NCBI Taxonomy" id="219649"/>
    <lineage>
        <taxon>Bacteria</taxon>
        <taxon>Pseudomonadati</taxon>
        <taxon>Pseudomonadota</taxon>
        <taxon>Betaproteobacteria</taxon>
        <taxon>Burkholderiales</taxon>
        <taxon>Burkholderiaceae</taxon>
        <taxon>Paraburkholderia</taxon>
    </lineage>
</organism>
<evidence type="ECO:0000313" key="15">
    <source>
        <dbReference type="Proteomes" id="UP000245712"/>
    </source>
</evidence>
<accession>A0ABX5K8X8</accession>
<feature type="compositionally biased region" description="Low complexity" evidence="12">
    <location>
        <begin position="64"/>
        <end position="93"/>
    </location>
</feature>
<dbReference type="Gene3D" id="2.30.42.10">
    <property type="match status" value="2"/>
</dbReference>
<dbReference type="GO" id="GO:0006508">
    <property type="term" value="P:proteolysis"/>
    <property type="evidence" value="ECO:0007669"/>
    <property type="project" value="UniProtKB-KW"/>
</dbReference>
<dbReference type="InterPro" id="IPR001478">
    <property type="entry name" value="PDZ"/>
</dbReference>
<feature type="domain" description="PDZ" evidence="13">
    <location>
        <begin position="369"/>
        <end position="448"/>
    </location>
</feature>
<dbReference type="Pfam" id="PF13180">
    <property type="entry name" value="PDZ_2"/>
    <property type="match status" value="1"/>
</dbReference>
<name>A0ABX5K8X8_9BURK</name>
<feature type="region of interest" description="Disordered" evidence="12">
    <location>
        <begin position="52"/>
        <end position="93"/>
    </location>
</feature>
<protein>
    <recommendedName>
        <fullName evidence="5">Probable periplasmic serine endoprotease DegP-like</fullName>
        <ecNumber evidence="4">3.4.21.107</ecNumber>
    </recommendedName>
    <alternativeName>
        <fullName evidence="11">Protease Do</fullName>
    </alternativeName>
</protein>
<evidence type="ECO:0000256" key="9">
    <source>
        <dbReference type="ARBA" id="ARBA00022825"/>
    </source>
</evidence>
<sequence length="619" mass="62192">MLRLIFARTSRPAAALTLAVAFPLSPALSPALLPVLVPVLAGAFSLQANAATPASPATRPPAKPAAEQAAASKPPATPPATADNADNADTATSADTADTAVTAATAGAAPDFFSLAERYGPAVVHVIARGADDQTAPPEQEAIDADDPFFAFFKRAPRPASGADAGGPRVMMGAGSGFIVSPDGVVLTTAHIVDNAEEVSVRLTDKREFKAEVVAVDPQSDVAVLQIDAHDLPFVKLGAASKVHVGEPVLSIGSPDSYQNTVTTGIVSATSRTLPDGRAFPFLQTDVAVNPDNSGGPLFNRAGEVIGIDVQVYADGGRYEGLTFAIPIEAANQFRAQLQAASKAAPAGASPTANAANATASSGAIRTFGMQVEDVSPGLAAALGLPGTGGALVDAVDPASPIGHAGIRAGDVIVQVGNKPVDRASTLAAELAAVPPATPASLKVIRNHHATQAGFSNTAFEPKAAAATEAIPAIPAAQAAQATDARAAPGATDAMSPPPSGNVRAVKTVMTDTSAQATPAAVATAPAARHAADRLGLVMHALSADEKRSTGLPLGLMVEASNGPAASAGVRPGDVVLSLDSTLVESQEEAAALEAKASKSMSLLIQRNNARSFVAVKLR</sequence>
<dbReference type="PROSITE" id="PS50106">
    <property type="entry name" value="PDZ"/>
    <property type="match status" value="2"/>
</dbReference>
<keyword evidence="9" id="KW-0720">Serine protease</keyword>
<evidence type="ECO:0000256" key="2">
    <source>
        <dbReference type="ARBA" id="ARBA00004418"/>
    </source>
</evidence>
<keyword evidence="15" id="KW-1185">Reference proteome</keyword>
<comment type="catalytic activity">
    <reaction evidence="1">
        <text>Acts on substrates that are at least partially unfolded. The cleavage site P1 residue is normally between a pair of hydrophobic residues, such as Val-|-Val.</text>
        <dbReference type="EC" id="3.4.21.107"/>
    </reaction>
</comment>
<dbReference type="EC" id="3.4.21.107" evidence="4"/>
<evidence type="ECO:0000256" key="6">
    <source>
        <dbReference type="ARBA" id="ARBA00022670"/>
    </source>
</evidence>
<evidence type="ECO:0000256" key="7">
    <source>
        <dbReference type="ARBA" id="ARBA00022764"/>
    </source>
</evidence>
<evidence type="ECO:0000256" key="10">
    <source>
        <dbReference type="ARBA" id="ARBA00023016"/>
    </source>
</evidence>
<dbReference type="PANTHER" id="PTHR22939">
    <property type="entry name" value="SERINE PROTEASE FAMILY S1C HTRA-RELATED"/>
    <property type="match status" value="1"/>
</dbReference>
<dbReference type="SUPFAM" id="SSF50156">
    <property type="entry name" value="PDZ domain-like"/>
    <property type="match status" value="2"/>
</dbReference>
<evidence type="ECO:0000256" key="1">
    <source>
        <dbReference type="ARBA" id="ARBA00001772"/>
    </source>
</evidence>
<dbReference type="Gene3D" id="2.40.10.120">
    <property type="match status" value="1"/>
</dbReference>
<feature type="domain" description="PDZ" evidence="13">
    <location>
        <begin position="524"/>
        <end position="609"/>
    </location>
</feature>